<evidence type="ECO:0000313" key="3">
    <source>
        <dbReference type="EMBL" id="KAK1297675.1"/>
    </source>
</evidence>
<organism evidence="3 4">
    <name type="scientific">Acorus calamus</name>
    <name type="common">Sweet flag</name>
    <dbReference type="NCBI Taxonomy" id="4465"/>
    <lineage>
        <taxon>Eukaryota</taxon>
        <taxon>Viridiplantae</taxon>
        <taxon>Streptophyta</taxon>
        <taxon>Embryophyta</taxon>
        <taxon>Tracheophyta</taxon>
        <taxon>Spermatophyta</taxon>
        <taxon>Magnoliopsida</taxon>
        <taxon>Liliopsida</taxon>
        <taxon>Acoraceae</taxon>
        <taxon>Acorus</taxon>
    </lineage>
</organism>
<evidence type="ECO:0008006" key="5">
    <source>
        <dbReference type="Google" id="ProtNLM"/>
    </source>
</evidence>
<accession>A0AAV9D9C0</accession>
<dbReference type="AlphaFoldDB" id="A0AAV9D9C0"/>
<keyword evidence="4" id="KW-1185">Reference proteome</keyword>
<keyword evidence="2" id="KW-0732">Signal</keyword>
<feature type="chain" id="PRO_5043731777" description="Secreted protein" evidence="2">
    <location>
        <begin position="23"/>
        <end position="100"/>
    </location>
</feature>
<evidence type="ECO:0000313" key="4">
    <source>
        <dbReference type="Proteomes" id="UP001180020"/>
    </source>
</evidence>
<proteinExistence type="predicted"/>
<sequence length="100" mass="10594">MAGRSNSVVMVVVAAAVTTTSETTVVVAPWALDGASCNGSIAESHRDEGELLMVVSESENSLRRLLQGGGIYKLWCLKPKPSSLQYTPGDNRTAERGCNP</sequence>
<name>A0AAV9D9C0_ACOCL</name>
<gene>
    <name evidence="3" type="ORF">QJS10_CPB15g01398</name>
</gene>
<reference evidence="3" key="1">
    <citation type="journal article" date="2023" name="Nat. Commun.">
        <title>Diploid and tetraploid genomes of Acorus and the evolution of monocots.</title>
        <authorList>
            <person name="Ma L."/>
            <person name="Liu K.W."/>
            <person name="Li Z."/>
            <person name="Hsiao Y.Y."/>
            <person name="Qi Y."/>
            <person name="Fu T."/>
            <person name="Tang G.D."/>
            <person name="Zhang D."/>
            <person name="Sun W.H."/>
            <person name="Liu D.K."/>
            <person name="Li Y."/>
            <person name="Chen G.Z."/>
            <person name="Liu X.D."/>
            <person name="Liao X.Y."/>
            <person name="Jiang Y.T."/>
            <person name="Yu X."/>
            <person name="Hao Y."/>
            <person name="Huang J."/>
            <person name="Zhao X.W."/>
            <person name="Ke S."/>
            <person name="Chen Y.Y."/>
            <person name="Wu W.L."/>
            <person name="Hsu J.L."/>
            <person name="Lin Y.F."/>
            <person name="Huang M.D."/>
            <person name="Li C.Y."/>
            <person name="Huang L."/>
            <person name="Wang Z.W."/>
            <person name="Zhao X."/>
            <person name="Zhong W.Y."/>
            <person name="Peng D.H."/>
            <person name="Ahmad S."/>
            <person name="Lan S."/>
            <person name="Zhang J.S."/>
            <person name="Tsai W.C."/>
            <person name="Van de Peer Y."/>
            <person name="Liu Z.J."/>
        </authorList>
    </citation>
    <scope>NUCLEOTIDE SEQUENCE</scope>
    <source>
        <strain evidence="3">CP</strain>
    </source>
</reference>
<evidence type="ECO:0000256" key="2">
    <source>
        <dbReference type="SAM" id="SignalP"/>
    </source>
</evidence>
<comment type="caution">
    <text evidence="3">The sequence shown here is derived from an EMBL/GenBank/DDBJ whole genome shotgun (WGS) entry which is preliminary data.</text>
</comment>
<feature type="signal peptide" evidence="2">
    <location>
        <begin position="1"/>
        <end position="22"/>
    </location>
</feature>
<dbReference type="EMBL" id="JAUJYO010000015">
    <property type="protein sequence ID" value="KAK1297675.1"/>
    <property type="molecule type" value="Genomic_DNA"/>
</dbReference>
<evidence type="ECO:0000256" key="1">
    <source>
        <dbReference type="SAM" id="MobiDB-lite"/>
    </source>
</evidence>
<protein>
    <recommendedName>
        <fullName evidence="5">Secreted protein</fullName>
    </recommendedName>
</protein>
<reference evidence="3" key="2">
    <citation type="submission" date="2023-06" db="EMBL/GenBank/DDBJ databases">
        <authorList>
            <person name="Ma L."/>
            <person name="Liu K.-W."/>
            <person name="Li Z."/>
            <person name="Hsiao Y.-Y."/>
            <person name="Qi Y."/>
            <person name="Fu T."/>
            <person name="Tang G."/>
            <person name="Zhang D."/>
            <person name="Sun W.-H."/>
            <person name="Liu D.-K."/>
            <person name="Li Y."/>
            <person name="Chen G.-Z."/>
            <person name="Liu X.-D."/>
            <person name="Liao X.-Y."/>
            <person name="Jiang Y.-T."/>
            <person name="Yu X."/>
            <person name="Hao Y."/>
            <person name="Huang J."/>
            <person name="Zhao X.-W."/>
            <person name="Ke S."/>
            <person name="Chen Y.-Y."/>
            <person name="Wu W.-L."/>
            <person name="Hsu J.-L."/>
            <person name="Lin Y.-F."/>
            <person name="Huang M.-D."/>
            <person name="Li C.-Y."/>
            <person name="Huang L."/>
            <person name="Wang Z.-W."/>
            <person name="Zhao X."/>
            <person name="Zhong W.-Y."/>
            <person name="Peng D.-H."/>
            <person name="Ahmad S."/>
            <person name="Lan S."/>
            <person name="Zhang J.-S."/>
            <person name="Tsai W.-C."/>
            <person name="Van De Peer Y."/>
            <person name="Liu Z.-J."/>
        </authorList>
    </citation>
    <scope>NUCLEOTIDE SEQUENCE</scope>
    <source>
        <strain evidence="3">CP</strain>
        <tissue evidence="3">Leaves</tissue>
    </source>
</reference>
<dbReference type="Proteomes" id="UP001180020">
    <property type="component" value="Unassembled WGS sequence"/>
</dbReference>
<feature type="region of interest" description="Disordered" evidence="1">
    <location>
        <begin position="81"/>
        <end position="100"/>
    </location>
</feature>